<evidence type="ECO:0000313" key="2">
    <source>
        <dbReference type="EMBL" id="KAG0572886.1"/>
    </source>
</evidence>
<dbReference type="Gene3D" id="1.20.58.1520">
    <property type="match status" value="1"/>
</dbReference>
<dbReference type="GO" id="GO:0000226">
    <property type="term" value="P:microtubule cytoskeleton organization"/>
    <property type="evidence" value="ECO:0007669"/>
    <property type="project" value="InterPro"/>
</dbReference>
<gene>
    <name evidence="2" type="ORF">KC19_VG132200</name>
</gene>
<reference evidence="2" key="1">
    <citation type="submission" date="2020-06" db="EMBL/GenBank/DDBJ databases">
        <title>WGS assembly of Ceratodon purpureus strain R40.</title>
        <authorList>
            <person name="Carey S.B."/>
            <person name="Jenkins J."/>
            <person name="Shu S."/>
            <person name="Lovell J.T."/>
            <person name="Sreedasyam A."/>
            <person name="Maumus F."/>
            <person name="Tiley G.P."/>
            <person name="Fernandez-Pozo N."/>
            <person name="Barry K."/>
            <person name="Chen C."/>
            <person name="Wang M."/>
            <person name="Lipzen A."/>
            <person name="Daum C."/>
            <person name="Saski C.A."/>
            <person name="Payton A.C."/>
            <person name="Mcbreen J.C."/>
            <person name="Conrad R.E."/>
            <person name="Kollar L.M."/>
            <person name="Olsson S."/>
            <person name="Huttunen S."/>
            <person name="Landis J.B."/>
            <person name="Wickett N.J."/>
            <person name="Johnson M.G."/>
            <person name="Rensing S.A."/>
            <person name="Grimwood J."/>
            <person name="Schmutz J."/>
            <person name="Mcdaniel S.F."/>
        </authorList>
    </citation>
    <scope>NUCLEOTIDE SEQUENCE</scope>
    <source>
        <strain evidence="2">R40</strain>
    </source>
</reference>
<dbReference type="GO" id="GO:0008017">
    <property type="term" value="F:microtubule binding"/>
    <property type="evidence" value="ECO:0007669"/>
    <property type="project" value="InterPro"/>
</dbReference>
<dbReference type="InterPro" id="IPR007145">
    <property type="entry name" value="MAP65_Ase1_PRC1"/>
</dbReference>
<dbReference type="Proteomes" id="UP000822688">
    <property type="component" value="Chromosome V"/>
</dbReference>
<comment type="similarity">
    <text evidence="1">Belongs to the MAP65/ASE1 family.</text>
</comment>
<dbReference type="PANTHER" id="PTHR19321:SF41">
    <property type="entry name" value="FASCETTO-RELATED"/>
    <property type="match status" value="1"/>
</dbReference>
<protein>
    <submittedName>
        <fullName evidence="2">Uncharacterized protein</fullName>
    </submittedName>
</protein>
<comment type="caution">
    <text evidence="2">The sequence shown here is derived from an EMBL/GenBank/DDBJ whole genome shotgun (WGS) entry which is preliminary data.</text>
</comment>
<keyword evidence="3" id="KW-1185">Reference proteome</keyword>
<evidence type="ECO:0000313" key="3">
    <source>
        <dbReference type="Proteomes" id="UP000822688"/>
    </source>
</evidence>
<evidence type="ECO:0000256" key="1">
    <source>
        <dbReference type="ARBA" id="ARBA00006187"/>
    </source>
</evidence>
<dbReference type="GO" id="GO:0005819">
    <property type="term" value="C:spindle"/>
    <property type="evidence" value="ECO:0007669"/>
    <property type="project" value="TreeGrafter"/>
</dbReference>
<dbReference type="Pfam" id="PF03999">
    <property type="entry name" value="MAP65_ASE1"/>
    <property type="match status" value="1"/>
</dbReference>
<dbReference type="GO" id="GO:0005737">
    <property type="term" value="C:cytoplasm"/>
    <property type="evidence" value="ECO:0007669"/>
    <property type="project" value="TreeGrafter"/>
</dbReference>
<dbReference type="EMBL" id="CM026426">
    <property type="protein sequence ID" value="KAG0572886.1"/>
    <property type="molecule type" value="Genomic_DNA"/>
</dbReference>
<sequence length="181" mass="20590">MIELWGLMDTPVLEQLLFDHITCYIAVEEEEITSPGSLTLDSLKKAEIEVDRLHLLQISKMKELVLRNRGELEEVCRAAHLELDPHIAEDRLVALIESGVVDAGELLTNLEREINVANREVAIRKEIILMMEKWMSACEEEGWLEDYSKDDNRFSSKGAHLNLKRAEKARASIAKLPALVD</sequence>
<dbReference type="AlphaFoldDB" id="A0A8T0HPW7"/>
<proteinExistence type="inferred from homology"/>
<name>A0A8T0HPW7_CERPU</name>
<dbReference type="PANTHER" id="PTHR19321">
    <property type="entry name" value="PROTEIN REGULATOR OF CYTOKINESIS 1 PRC1-RELATED"/>
    <property type="match status" value="1"/>
</dbReference>
<accession>A0A8T0HPW7</accession>
<organism evidence="2 3">
    <name type="scientific">Ceratodon purpureus</name>
    <name type="common">Fire moss</name>
    <name type="synonym">Dicranum purpureum</name>
    <dbReference type="NCBI Taxonomy" id="3225"/>
    <lineage>
        <taxon>Eukaryota</taxon>
        <taxon>Viridiplantae</taxon>
        <taxon>Streptophyta</taxon>
        <taxon>Embryophyta</taxon>
        <taxon>Bryophyta</taxon>
        <taxon>Bryophytina</taxon>
        <taxon>Bryopsida</taxon>
        <taxon>Dicranidae</taxon>
        <taxon>Pseudoditrichales</taxon>
        <taxon>Ditrichaceae</taxon>
        <taxon>Ceratodon</taxon>
    </lineage>
</organism>